<keyword evidence="2" id="KW-1133">Transmembrane helix</keyword>
<accession>A0ABD6A9U9</accession>
<protein>
    <submittedName>
        <fullName evidence="3">Uncharacterized protein</fullName>
    </submittedName>
</protein>
<sequence length="61" mass="6582">MTEAVALALVAIAWVVMFIVFAVARAMLPRALHYGESEQSISPPEESLQEVDRPEAGRGAV</sequence>
<dbReference type="EMBL" id="JBHTBF010000002">
    <property type="protein sequence ID" value="MFC7317343.1"/>
    <property type="molecule type" value="Genomic_DNA"/>
</dbReference>
<feature type="transmembrane region" description="Helical" evidence="2">
    <location>
        <begin position="6"/>
        <end position="28"/>
    </location>
</feature>
<evidence type="ECO:0000256" key="1">
    <source>
        <dbReference type="SAM" id="MobiDB-lite"/>
    </source>
</evidence>
<feature type="region of interest" description="Disordered" evidence="1">
    <location>
        <begin position="36"/>
        <end position="61"/>
    </location>
</feature>
<gene>
    <name evidence="3" type="ORF">ACFQPE_11175</name>
</gene>
<keyword evidence="4" id="KW-1185">Reference proteome</keyword>
<dbReference type="GeneID" id="79315988"/>
<keyword evidence="2" id="KW-0472">Membrane</keyword>
<feature type="compositionally biased region" description="Basic and acidic residues" evidence="1">
    <location>
        <begin position="50"/>
        <end position="61"/>
    </location>
</feature>
<evidence type="ECO:0000313" key="4">
    <source>
        <dbReference type="Proteomes" id="UP001596547"/>
    </source>
</evidence>
<organism evidence="3 4">
    <name type="scientific">Halomarina halobia</name>
    <dbReference type="NCBI Taxonomy" id="3033386"/>
    <lineage>
        <taxon>Archaea</taxon>
        <taxon>Methanobacteriati</taxon>
        <taxon>Methanobacteriota</taxon>
        <taxon>Stenosarchaea group</taxon>
        <taxon>Halobacteria</taxon>
        <taxon>Halobacteriales</taxon>
        <taxon>Natronomonadaceae</taxon>
        <taxon>Halomarina</taxon>
    </lineage>
</organism>
<feature type="compositionally biased region" description="Low complexity" evidence="1">
    <location>
        <begin position="37"/>
        <end position="46"/>
    </location>
</feature>
<proteinExistence type="predicted"/>
<dbReference type="Proteomes" id="UP001596547">
    <property type="component" value="Unassembled WGS sequence"/>
</dbReference>
<dbReference type="AlphaFoldDB" id="A0ABD6A9U9"/>
<reference evidence="3 4" key="1">
    <citation type="journal article" date="2019" name="Int. J. Syst. Evol. Microbiol.">
        <title>The Global Catalogue of Microorganisms (GCM) 10K type strain sequencing project: providing services to taxonomists for standard genome sequencing and annotation.</title>
        <authorList>
            <consortium name="The Broad Institute Genomics Platform"/>
            <consortium name="The Broad Institute Genome Sequencing Center for Infectious Disease"/>
            <person name="Wu L."/>
            <person name="Ma J."/>
        </authorList>
    </citation>
    <scope>NUCLEOTIDE SEQUENCE [LARGE SCALE GENOMIC DNA]</scope>
    <source>
        <strain evidence="3 4">PSR21</strain>
    </source>
</reference>
<evidence type="ECO:0000256" key="2">
    <source>
        <dbReference type="SAM" id="Phobius"/>
    </source>
</evidence>
<name>A0ABD6A9U9_9EURY</name>
<keyword evidence="2" id="KW-0812">Transmembrane</keyword>
<evidence type="ECO:0000313" key="3">
    <source>
        <dbReference type="EMBL" id="MFC7317343.1"/>
    </source>
</evidence>
<comment type="caution">
    <text evidence="3">The sequence shown here is derived from an EMBL/GenBank/DDBJ whole genome shotgun (WGS) entry which is preliminary data.</text>
</comment>
<dbReference type="RefSeq" id="WP_276303409.1">
    <property type="nucleotide sequence ID" value="NZ_CP119992.1"/>
</dbReference>